<dbReference type="InterPro" id="IPR018338">
    <property type="entry name" value="Carbonic_anhydrase_a-class_CS"/>
</dbReference>
<dbReference type="InterPro" id="IPR012349">
    <property type="entry name" value="Split_barrel_FMN-bd"/>
</dbReference>
<dbReference type="PANTHER" id="PTHR18952">
    <property type="entry name" value="CARBONIC ANHYDRASE"/>
    <property type="match status" value="1"/>
</dbReference>
<comment type="catalytic activity">
    <reaction evidence="4">
        <text>hydrogencarbonate + H(+) = CO2 + H2O</text>
        <dbReference type="Rhea" id="RHEA:10748"/>
        <dbReference type="ChEBI" id="CHEBI:15377"/>
        <dbReference type="ChEBI" id="CHEBI:15378"/>
        <dbReference type="ChEBI" id="CHEBI:16526"/>
        <dbReference type="ChEBI" id="CHEBI:17544"/>
        <dbReference type="EC" id="4.2.1.1"/>
    </reaction>
</comment>
<dbReference type="GO" id="GO:0005737">
    <property type="term" value="C:cytoplasm"/>
    <property type="evidence" value="ECO:0007669"/>
    <property type="project" value="TreeGrafter"/>
</dbReference>
<feature type="domain" description="Alpha-carbonic anhydrase" evidence="5">
    <location>
        <begin position="211"/>
        <end position="465"/>
    </location>
</feature>
<dbReference type="AlphaFoldDB" id="A0A7R9ALQ7"/>
<evidence type="ECO:0000256" key="1">
    <source>
        <dbReference type="ARBA" id="ARBA00010718"/>
    </source>
</evidence>
<dbReference type="SUPFAM" id="SSF51069">
    <property type="entry name" value="Carbonic anhydrase"/>
    <property type="match status" value="1"/>
</dbReference>
<proteinExistence type="inferred from homology"/>
<dbReference type="Gene3D" id="3.10.200.10">
    <property type="entry name" value="Alpha carbonic anhydrase"/>
    <property type="match status" value="1"/>
</dbReference>
<keyword evidence="4" id="KW-0456">Lyase</keyword>
<dbReference type="SUPFAM" id="SSF50475">
    <property type="entry name" value="FMN-binding split barrel"/>
    <property type="match status" value="1"/>
</dbReference>
<reference evidence="6" key="1">
    <citation type="submission" date="2020-11" db="EMBL/GenBank/DDBJ databases">
        <authorList>
            <person name="Tran Van P."/>
        </authorList>
    </citation>
    <scope>NUCLEOTIDE SEQUENCE</scope>
</reference>
<organism evidence="6">
    <name type="scientific">Timema shepardi</name>
    <name type="common">Walking stick</name>
    <dbReference type="NCBI Taxonomy" id="629360"/>
    <lineage>
        <taxon>Eukaryota</taxon>
        <taxon>Metazoa</taxon>
        <taxon>Ecdysozoa</taxon>
        <taxon>Arthropoda</taxon>
        <taxon>Hexapoda</taxon>
        <taxon>Insecta</taxon>
        <taxon>Pterygota</taxon>
        <taxon>Neoptera</taxon>
        <taxon>Polyneoptera</taxon>
        <taxon>Phasmatodea</taxon>
        <taxon>Timematodea</taxon>
        <taxon>Timematoidea</taxon>
        <taxon>Timematidae</taxon>
        <taxon>Timema</taxon>
    </lineage>
</organism>
<comment type="function">
    <text evidence="4">Reversible hydration of carbon dioxide.</text>
</comment>
<evidence type="ECO:0000259" key="5">
    <source>
        <dbReference type="PROSITE" id="PS51144"/>
    </source>
</evidence>
<dbReference type="PROSITE" id="PS51144">
    <property type="entry name" value="ALPHA_CA_2"/>
    <property type="match status" value="1"/>
</dbReference>
<dbReference type="PROSITE" id="PS00162">
    <property type="entry name" value="ALPHA_CA_1"/>
    <property type="match status" value="1"/>
</dbReference>
<dbReference type="InterPro" id="IPR036398">
    <property type="entry name" value="CA_dom_sf"/>
</dbReference>
<dbReference type="GO" id="GO:0008270">
    <property type="term" value="F:zinc ion binding"/>
    <property type="evidence" value="ECO:0007669"/>
    <property type="project" value="UniProtKB-UniRule"/>
</dbReference>
<accession>A0A7R9ALQ7</accession>
<evidence type="ECO:0000256" key="3">
    <source>
        <dbReference type="ARBA" id="ARBA00022833"/>
    </source>
</evidence>
<comment type="similarity">
    <text evidence="1 4">Belongs to the alpha-carbonic anhydrase family.</text>
</comment>
<gene>
    <name evidence="6" type="ORF">TSIB3V08_LOCUS697</name>
</gene>
<dbReference type="GO" id="GO:0004089">
    <property type="term" value="F:carbonate dehydratase activity"/>
    <property type="evidence" value="ECO:0007669"/>
    <property type="project" value="UniProtKB-UniRule"/>
</dbReference>
<name>A0A7R9ALQ7_TIMSH</name>
<keyword evidence="3 4" id="KW-0862">Zinc</keyword>
<evidence type="ECO:0000256" key="4">
    <source>
        <dbReference type="RuleBase" id="RU367011"/>
    </source>
</evidence>
<evidence type="ECO:0000256" key="2">
    <source>
        <dbReference type="ARBA" id="ARBA00022723"/>
    </source>
</evidence>
<sequence>MLLESAFFIGILAINLQINVNAKILLYGKQDADHNYRRTIERFPAVHQHSDNLESNSVNQNFDQLFDPVVKNGDPFPSPPPHTEVAKMARFIVHNSDWAALSYISAQPKSKGYPSGAIFSVSDGVINQSTGVPYLYVTKLELPIQDLRNDSRCSLTMTLAQSPYCQTQGLDPEEPPCAQLVLTGRMVQLENGTLDWNNAKEALFSRHPRMKDWPAGQKLWSKQHPECGGKLQSPIHLVAHKAIPLPLPALEMVRYHNPLPQPIVFTNNGHSVSVSVNPLEYDQLPMIFGAMLPNMYQLDSFHFHWGSKNNQGSEHVLNGIQYPAEMHIIHRNTRYSSVQEAQHFSHGLTVLAFFFQLRDKVNQALSPLIDNLPSVRKDGKSIPLNISLTLASILPRDKEVYYTYRGSLTTPPCSEAVTWIVFPEAIFLSYYQMKKFRQLSSGDTQLVDNFRRAQRLGPRKVYVRRMKQGEATMYNVTQYYPTFLTKT</sequence>
<dbReference type="CDD" id="cd00326">
    <property type="entry name" value="alpha_CA"/>
    <property type="match status" value="1"/>
</dbReference>
<dbReference type="SMART" id="SM01057">
    <property type="entry name" value="Carb_anhydrase"/>
    <property type="match status" value="1"/>
</dbReference>
<dbReference type="EC" id="4.2.1.1" evidence="4"/>
<dbReference type="Gene3D" id="2.30.110.10">
    <property type="entry name" value="Electron Transport, Fmn-binding Protein, Chain A"/>
    <property type="match status" value="1"/>
</dbReference>
<dbReference type="InterPro" id="IPR023561">
    <property type="entry name" value="Carbonic_anhydrase_a-class"/>
</dbReference>
<comment type="cofactor">
    <cofactor evidence="4">
        <name>Zn(2+)</name>
        <dbReference type="ChEBI" id="CHEBI:29105"/>
    </cofactor>
</comment>
<dbReference type="Pfam" id="PF00194">
    <property type="entry name" value="Carb_anhydrase"/>
    <property type="match status" value="1"/>
</dbReference>
<dbReference type="EMBL" id="OC000176">
    <property type="protein sequence ID" value="CAD7256416.1"/>
    <property type="molecule type" value="Genomic_DNA"/>
</dbReference>
<dbReference type="PANTHER" id="PTHR18952:SF137">
    <property type="entry name" value="CARBONIC ANHYDRASE"/>
    <property type="match status" value="1"/>
</dbReference>
<dbReference type="InterPro" id="IPR001148">
    <property type="entry name" value="CA_dom"/>
</dbReference>
<evidence type="ECO:0000313" key="6">
    <source>
        <dbReference type="EMBL" id="CAD7256416.1"/>
    </source>
</evidence>
<keyword evidence="2 4" id="KW-0479">Metal-binding</keyword>
<protein>
    <recommendedName>
        <fullName evidence="4">Carbonic anhydrase</fullName>
        <ecNumber evidence="4">4.2.1.1</ecNumber>
    </recommendedName>
</protein>